<dbReference type="Pfam" id="PF00180">
    <property type="entry name" value="Iso_dh"/>
    <property type="match status" value="1"/>
</dbReference>
<dbReference type="NCBIfam" id="TIGR00169">
    <property type="entry name" value="leuB"/>
    <property type="match status" value="1"/>
</dbReference>
<feature type="binding site" evidence="13">
    <location>
        <position position="215"/>
    </location>
    <ligand>
        <name>Mg(2+)</name>
        <dbReference type="ChEBI" id="CHEBI:18420"/>
    </ligand>
</feature>
<comment type="caution">
    <text evidence="16">The sequence shown here is derived from an EMBL/GenBank/DDBJ whole genome shotgun (WGS) entry which is preliminary data.</text>
</comment>
<feature type="domain" description="Isopropylmalate dehydrogenase-like" evidence="15">
    <location>
        <begin position="3"/>
        <end position="339"/>
    </location>
</feature>
<dbReference type="EMBL" id="JAKZHW010000001">
    <property type="protein sequence ID" value="MCH8616081.1"/>
    <property type="molecule type" value="Genomic_DNA"/>
</dbReference>
<comment type="pathway">
    <text evidence="3 13 14">Amino-acid biosynthesis; L-leucine biosynthesis; L-leucine from 3-methyl-2-oxobutanoate: step 3/4.</text>
</comment>
<evidence type="ECO:0000256" key="3">
    <source>
        <dbReference type="ARBA" id="ARBA00004762"/>
    </source>
</evidence>
<dbReference type="InterPro" id="IPR024084">
    <property type="entry name" value="IsoPropMal-DH-like_dom"/>
</dbReference>
<evidence type="ECO:0000256" key="8">
    <source>
        <dbReference type="ARBA" id="ARBA00022723"/>
    </source>
</evidence>
<keyword evidence="6 13" id="KW-0432">Leucine biosynthesis</keyword>
<evidence type="ECO:0000313" key="16">
    <source>
        <dbReference type="EMBL" id="MCH8616081.1"/>
    </source>
</evidence>
<evidence type="ECO:0000256" key="6">
    <source>
        <dbReference type="ARBA" id="ARBA00022430"/>
    </source>
</evidence>
<comment type="cofactor">
    <cofactor evidence="2">
        <name>Mn(2+)</name>
        <dbReference type="ChEBI" id="CHEBI:29035"/>
    </cofactor>
</comment>
<dbReference type="PROSITE" id="PS00470">
    <property type="entry name" value="IDH_IMDH"/>
    <property type="match status" value="1"/>
</dbReference>
<dbReference type="RefSeq" id="WP_241446902.1">
    <property type="nucleotide sequence ID" value="NZ_JAKZHW010000001.1"/>
</dbReference>
<evidence type="ECO:0000256" key="10">
    <source>
        <dbReference type="ARBA" id="ARBA00023002"/>
    </source>
</evidence>
<organism evidence="16 17">
    <name type="scientific">Sphingomonas telluris</name>
    <dbReference type="NCBI Taxonomy" id="2907998"/>
    <lineage>
        <taxon>Bacteria</taxon>
        <taxon>Pseudomonadati</taxon>
        <taxon>Pseudomonadota</taxon>
        <taxon>Alphaproteobacteria</taxon>
        <taxon>Sphingomonadales</taxon>
        <taxon>Sphingomonadaceae</taxon>
        <taxon>Sphingomonas</taxon>
    </lineage>
</organism>
<protein>
    <recommendedName>
        <fullName evidence="13">3-isopropylmalate dehydrogenase</fullName>
        <ecNumber evidence="13">1.1.1.85</ecNumber>
    </recommendedName>
    <alternativeName>
        <fullName evidence="13">3-IPM-DH</fullName>
    </alternativeName>
    <alternativeName>
        <fullName evidence="13">Beta-IPM dehydrogenase</fullName>
        <shortName evidence="13">IMDH</shortName>
    </alternativeName>
</protein>
<dbReference type="SMART" id="SM01329">
    <property type="entry name" value="Iso_dh"/>
    <property type="match status" value="1"/>
</dbReference>
<reference evidence="16 17" key="1">
    <citation type="submission" date="2022-03" db="EMBL/GenBank/DDBJ databases">
        <authorList>
            <person name="Jo J.-H."/>
            <person name="Im W.-T."/>
        </authorList>
    </citation>
    <scope>NUCLEOTIDE SEQUENCE [LARGE SCALE GENOMIC DNA]</scope>
    <source>
        <strain evidence="16 17">SM33</strain>
    </source>
</reference>
<keyword evidence="9 13" id="KW-0460">Magnesium</keyword>
<evidence type="ECO:0000256" key="7">
    <source>
        <dbReference type="ARBA" id="ARBA00022605"/>
    </source>
</evidence>
<feature type="site" description="Important for catalysis" evidence="13">
    <location>
        <position position="138"/>
    </location>
</feature>
<evidence type="ECO:0000256" key="11">
    <source>
        <dbReference type="ARBA" id="ARBA00023027"/>
    </source>
</evidence>
<comment type="cofactor">
    <cofactor evidence="13 14">
        <name>Mg(2+)</name>
        <dbReference type="ChEBI" id="CHEBI:18420"/>
    </cofactor>
    <cofactor evidence="13 14">
        <name>Mn(2+)</name>
        <dbReference type="ChEBI" id="CHEBI:29035"/>
    </cofactor>
    <text evidence="13 14">Binds 1 Mg(2+) or Mn(2+) ion per subunit.</text>
</comment>
<evidence type="ECO:0000256" key="9">
    <source>
        <dbReference type="ARBA" id="ARBA00022842"/>
    </source>
</evidence>
<comment type="function">
    <text evidence="13 14">Catalyzes the oxidation of 3-carboxy-2-hydroxy-4-methylpentanoate (3-isopropylmalate) to 3-carboxy-4-methyl-2-oxopentanoate. The product decarboxylates to 4-methyl-2 oxopentanoate.</text>
</comment>
<name>A0ABS9VM82_9SPHN</name>
<dbReference type="GO" id="GO:0003862">
    <property type="term" value="F:3-isopropylmalate dehydrogenase activity"/>
    <property type="evidence" value="ECO:0007669"/>
    <property type="project" value="UniProtKB-EC"/>
</dbReference>
<accession>A0ABS9VM82</accession>
<evidence type="ECO:0000256" key="2">
    <source>
        <dbReference type="ARBA" id="ARBA00001936"/>
    </source>
</evidence>
<sequence length="365" mass="38881">MINIVVLPGDGIGPEVTAEAVACLRQLSTERDLGLRFTEHDFGGVAIDKHGHPLPEATLEACRNADAVLLGAVGGDKWNDAAVRPEAGLLRIREELGLFANLRPAKVLEGMQDISPLRPDISRDADILVVRELIGGIYFGERTRGDHSASDLCTYSRDEIERIAHVAFRAATHRRQKVTSVDKANVLATSKLWRETVTEVAKSYPGIELEHMYVDACAMAVMTHPRRFDVILTENLFGDILSDELSVIGGSIGLLGSASVGSGGPGLFEPIHGSAPQIAGLNVANPAGAIASAVMMLDELGLSDSGRLLSSALDVTLLEGCRTGDLGGSATCTEFGARVRENLRSGLTRVDAYRELIAMNRGCCG</sequence>
<dbReference type="SUPFAM" id="SSF53659">
    <property type="entry name" value="Isocitrate/Isopropylmalate dehydrogenase-like"/>
    <property type="match status" value="1"/>
</dbReference>
<evidence type="ECO:0000313" key="17">
    <source>
        <dbReference type="Proteomes" id="UP001203058"/>
    </source>
</evidence>
<dbReference type="Gene3D" id="3.40.718.10">
    <property type="entry name" value="Isopropylmalate Dehydrogenase"/>
    <property type="match status" value="1"/>
</dbReference>
<keyword evidence="8 13" id="KW-0479">Metal-binding</keyword>
<keyword evidence="10 13" id="KW-0560">Oxidoreductase</keyword>
<feature type="binding site" evidence="13">
    <location>
        <position position="243"/>
    </location>
    <ligand>
        <name>Mg(2+)</name>
        <dbReference type="ChEBI" id="CHEBI:18420"/>
    </ligand>
</feature>
<dbReference type="PANTHER" id="PTHR42979:SF1">
    <property type="entry name" value="3-ISOPROPYLMALATE DEHYDROGENASE"/>
    <property type="match status" value="1"/>
</dbReference>
<feature type="site" description="Important for catalysis" evidence="13">
    <location>
        <position position="183"/>
    </location>
</feature>
<keyword evidence="11 13" id="KW-0520">NAD</keyword>
<evidence type="ECO:0000256" key="5">
    <source>
        <dbReference type="ARBA" id="ARBA00011738"/>
    </source>
</evidence>
<dbReference type="PANTHER" id="PTHR42979">
    <property type="entry name" value="3-ISOPROPYLMALATE DEHYDROGENASE"/>
    <property type="match status" value="1"/>
</dbReference>
<keyword evidence="13" id="KW-0963">Cytoplasm</keyword>
<evidence type="ECO:0000259" key="15">
    <source>
        <dbReference type="SMART" id="SM01329"/>
    </source>
</evidence>
<keyword evidence="13" id="KW-0464">Manganese</keyword>
<feature type="binding site" evidence="13">
    <location>
        <position position="103"/>
    </location>
    <ligand>
        <name>substrate</name>
    </ligand>
</feature>
<evidence type="ECO:0000256" key="13">
    <source>
        <dbReference type="HAMAP-Rule" id="MF_01033"/>
    </source>
</evidence>
<dbReference type="InterPro" id="IPR004429">
    <property type="entry name" value="Isopropylmalate_DH"/>
</dbReference>
<evidence type="ECO:0000256" key="12">
    <source>
        <dbReference type="ARBA" id="ARBA00023304"/>
    </source>
</evidence>
<dbReference type="Proteomes" id="UP001203058">
    <property type="component" value="Unassembled WGS sequence"/>
</dbReference>
<keyword evidence="17" id="KW-1185">Reference proteome</keyword>
<evidence type="ECO:0000256" key="1">
    <source>
        <dbReference type="ARBA" id="ARBA00000624"/>
    </source>
</evidence>
<dbReference type="HAMAP" id="MF_01033">
    <property type="entry name" value="LeuB_type1"/>
    <property type="match status" value="1"/>
</dbReference>
<comment type="similarity">
    <text evidence="4 13">Belongs to the isocitrate and isopropylmalate dehydrogenases family. LeuB type 1 subfamily.</text>
</comment>
<feature type="binding site" evidence="13">
    <location>
        <position position="131"/>
    </location>
    <ligand>
        <name>substrate</name>
    </ligand>
</feature>
<comment type="catalytic activity">
    <reaction evidence="1 13 14">
        <text>(2R,3S)-3-isopropylmalate + NAD(+) = 4-methyl-2-oxopentanoate + CO2 + NADH</text>
        <dbReference type="Rhea" id="RHEA:32271"/>
        <dbReference type="ChEBI" id="CHEBI:16526"/>
        <dbReference type="ChEBI" id="CHEBI:17865"/>
        <dbReference type="ChEBI" id="CHEBI:35121"/>
        <dbReference type="ChEBI" id="CHEBI:57540"/>
        <dbReference type="ChEBI" id="CHEBI:57945"/>
        <dbReference type="EC" id="1.1.1.85"/>
    </reaction>
</comment>
<dbReference type="EC" id="1.1.1.85" evidence="13"/>
<keyword evidence="12 13" id="KW-0100">Branched-chain amino acid biosynthesis</keyword>
<proteinExistence type="inferred from homology"/>
<dbReference type="InterPro" id="IPR019818">
    <property type="entry name" value="IsoCit/isopropylmalate_DH_CS"/>
</dbReference>
<feature type="binding site" evidence="13">
    <location>
        <position position="93"/>
    </location>
    <ligand>
        <name>substrate</name>
    </ligand>
</feature>
<gene>
    <name evidence="13 16" type="primary">leuB</name>
    <name evidence="16" type="ORF">LZ016_08220</name>
</gene>
<evidence type="ECO:0000256" key="4">
    <source>
        <dbReference type="ARBA" id="ARBA00008319"/>
    </source>
</evidence>
<comment type="subunit">
    <text evidence="5 13 14">Homodimer.</text>
</comment>
<comment type="subcellular location">
    <subcellularLocation>
        <location evidence="13">Cytoplasm</location>
    </subcellularLocation>
</comment>
<feature type="binding site" evidence="13">
    <location>
        <position position="239"/>
    </location>
    <ligand>
        <name>Mg(2+)</name>
        <dbReference type="ChEBI" id="CHEBI:18420"/>
    </ligand>
</feature>
<keyword evidence="7 13" id="KW-0028">Amino-acid biosynthesis</keyword>
<evidence type="ECO:0000256" key="14">
    <source>
        <dbReference type="RuleBase" id="RU004445"/>
    </source>
</evidence>
<feature type="binding site" evidence="13">
    <location>
        <position position="215"/>
    </location>
    <ligand>
        <name>substrate</name>
    </ligand>
</feature>
<comment type="caution">
    <text evidence="13">Lacks conserved residue(s) required for the propagation of feature annotation.</text>
</comment>